<dbReference type="GO" id="GO:0032039">
    <property type="term" value="C:integrator complex"/>
    <property type="evidence" value="ECO:0007669"/>
    <property type="project" value="TreeGrafter"/>
</dbReference>
<dbReference type="STRING" id="318479.A0A0N4UM93"/>
<keyword evidence="15" id="KW-1185">Reference proteome</keyword>
<organism evidence="14 16">
    <name type="scientific">Dracunculus medinensis</name>
    <name type="common">Guinea worm</name>
    <dbReference type="NCBI Taxonomy" id="318479"/>
    <lineage>
        <taxon>Eukaryota</taxon>
        <taxon>Metazoa</taxon>
        <taxon>Ecdysozoa</taxon>
        <taxon>Nematoda</taxon>
        <taxon>Chromadorea</taxon>
        <taxon>Rhabditida</taxon>
        <taxon>Spirurina</taxon>
        <taxon>Dracunculoidea</taxon>
        <taxon>Dracunculidae</taxon>
        <taxon>Dracunculus</taxon>
    </lineage>
</organism>
<evidence type="ECO:0000256" key="1">
    <source>
        <dbReference type="ARBA" id="ARBA00004123"/>
    </source>
</evidence>
<evidence type="ECO:0000313" key="14">
    <source>
        <dbReference type="Proteomes" id="UP000038040"/>
    </source>
</evidence>
<dbReference type="OrthoDB" id="5791151at2759"/>
<evidence type="ECO:0000313" key="15">
    <source>
        <dbReference type="Proteomes" id="UP000274756"/>
    </source>
</evidence>
<keyword evidence="4" id="KW-0963">Cytoplasm</keyword>
<dbReference type="WBParaSite" id="DME_0000895701-mRNA-1">
    <property type="protein sequence ID" value="DME_0000895701-mRNA-1"/>
    <property type="gene ID" value="DME_0000895701"/>
</dbReference>
<proteinExistence type="inferred from homology"/>
<dbReference type="GO" id="GO:0007346">
    <property type="term" value="P:regulation of mitotic cell cycle"/>
    <property type="evidence" value="ECO:0007669"/>
    <property type="project" value="TreeGrafter"/>
</dbReference>
<evidence type="ECO:0000256" key="2">
    <source>
        <dbReference type="ARBA" id="ARBA00004556"/>
    </source>
</evidence>
<dbReference type="PANTHER" id="PTHR12955:SF1">
    <property type="entry name" value="INTEGRATOR COMPLEX SUBUNIT 13"/>
    <property type="match status" value="1"/>
</dbReference>
<evidence type="ECO:0000256" key="10">
    <source>
        <dbReference type="ARBA" id="ARBA00032585"/>
    </source>
</evidence>
<evidence type="ECO:0000256" key="6">
    <source>
        <dbReference type="ARBA" id="ARBA00022776"/>
    </source>
</evidence>
<comment type="subcellular location">
    <subcellularLocation>
        <location evidence="2">Cytoplasm</location>
        <location evidence="2">Perinuclear region</location>
    </subcellularLocation>
    <subcellularLocation>
        <location evidence="1">Nucleus</location>
    </subcellularLocation>
</comment>
<keyword evidence="7" id="KW-0539">Nucleus</keyword>
<keyword evidence="8" id="KW-0131">Cell cycle</keyword>
<dbReference type="PANTHER" id="PTHR12955">
    <property type="entry name" value="SARCOMA ANTIGEN NY-SAR-95-RELATED"/>
    <property type="match status" value="1"/>
</dbReference>
<dbReference type="EMBL" id="UYYG01000080">
    <property type="protein sequence ID" value="VDN52813.1"/>
    <property type="molecule type" value="Genomic_DNA"/>
</dbReference>
<evidence type="ECO:0000256" key="8">
    <source>
        <dbReference type="ARBA" id="ARBA00023306"/>
    </source>
</evidence>
<dbReference type="GO" id="GO:0051642">
    <property type="term" value="P:centrosome localization"/>
    <property type="evidence" value="ECO:0007669"/>
    <property type="project" value="TreeGrafter"/>
</dbReference>
<reference evidence="13 15" key="2">
    <citation type="submission" date="2018-11" db="EMBL/GenBank/DDBJ databases">
        <authorList>
            <consortium name="Pathogen Informatics"/>
        </authorList>
    </citation>
    <scope>NUCLEOTIDE SEQUENCE [LARGE SCALE GENOMIC DNA]</scope>
</reference>
<name>A0A0N4UM93_DRAME</name>
<dbReference type="Proteomes" id="UP000274756">
    <property type="component" value="Unassembled WGS sequence"/>
</dbReference>
<dbReference type="InterPro" id="IPR019355">
    <property type="entry name" value="Cell_cycle_regulator_Mat89Bb"/>
</dbReference>
<reference evidence="16" key="1">
    <citation type="submission" date="2017-02" db="UniProtKB">
        <authorList>
            <consortium name="WormBaseParasite"/>
        </authorList>
    </citation>
    <scope>IDENTIFICATION</scope>
</reference>
<protein>
    <recommendedName>
        <fullName evidence="3">Protein asunder</fullName>
    </recommendedName>
    <alternativeName>
        <fullName evidence="10">Cell cycle regulator Mat89Bb</fullName>
    </alternativeName>
    <alternativeName>
        <fullName evidence="9">Set apart in position or space protein</fullName>
    </alternativeName>
</protein>
<keyword evidence="5" id="KW-0132">Cell division</keyword>
<evidence type="ECO:0000256" key="11">
    <source>
        <dbReference type="ARBA" id="ARBA00061603"/>
    </source>
</evidence>
<dbReference type="Proteomes" id="UP000038040">
    <property type="component" value="Unplaced"/>
</dbReference>
<gene>
    <name evidence="13" type="ORF">DME_LOCUS2786</name>
</gene>
<evidence type="ECO:0000256" key="12">
    <source>
        <dbReference type="ARBA" id="ARBA00065185"/>
    </source>
</evidence>
<evidence type="ECO:0000256" key="5">
    <source>
        <dbReference type="ARBA" id="ARBA00022618"/>
    </source>
</evidence>
<keyword evidence="6" id="KW-0498">Mitosis</keyword>
<evidence type="ECO:0000256" key="7">
    <source>
        <dbReference type="ARBA" id="ARBA00023242"/>
    </source>
</evidence>
<dbReference type="GO" id="GO:0048471">
    <property type="term" value="C:perinuclear region of cytoplasm"/>
    <property type="evidence" value="ECO:0007669"/>
    <property type="project" value="UniProtKB-SubCell"/>
</dbReference>
<comment type="subunit">
    <text evidence="12">Belongs to the multiprotein complex Integrator, at least composed of IntS1, IntS2, IntS3, IntS4, omd/IntS5, IntS6, defl/IntS7, IntS8, IntS9, IntS10, IntS11, IntS12, asun/IntS13, IntS14 and IntS15. The core complex associates with protein phosphatase 2A subunits mts/PP2A and Pp2A-29B, to form the Integrator-PP2A (INTAC) complex.</text>
</comment>
<evidence type="ECO:0000313" key="16">
    <source>
        <dbReference type="WBParaSite" id="DME_0000895701-mRNA-1"/>
    </source>
</evidence>
<accession>A0A0N4UM93</accession>
<dbReference type="Pfam" id="PF10221">
    <property type="entry name" value="Mat89Bb"/>
    <property type="match status" value="1"/>
</dbReference>
<comment type="similarity">
    <text evidence="11">Belongs to the Integrator subunit 13 family.</text>
</comment>
<sequence length="75" mass="8816">MRVVSAIEKSLWTCAVESALEFHRIVEEIFPDGTRLLRFVISDFVGRFLTTTWDSQLVPLSEVFFLFFLQFKKKV</sequence>
<dbReference type="AlphaFoldDB" id="A0A0N4UM93"/>
<dbReference type="GO" id="GO:0051301">
    <property type="term" value="P:cell division"/>
    <property type="evidence" value="ECO:0007669"/>
    <property type="project" value="UniProtKB-KW"/>
</dbReference>
<evidence type="ECO:0000256" key="4">
    <source>
        <dbReference type="ARBA" id="ARBA00022490"/>
    </source>
</evidence>
<evidence type="ECO:0000256" key="3">
    <source>
        <dbReference type="ARBA" id="ARBA00020501"/>
    </source>
</evidence>
<evidence type="ECO:0000256" key="9">
    <source>
        <dbReference type="ARBA" id="ARBA00030658"/>
    </source>
</evidence>
<evidence type="ECO:0000313" key="13">
    <source>
        <dbReference type="EMBL" id="VDN52813.1"/>
    </source>
</evidence>